<feature type="transmembrane region" description="Helical" evidence="1">
    <location>
        <begin position="96"/>
        <end position="114"/>
    </location>
</feature>
<keyword evidence="1" id="KW-0812">Transmembrane</keyword>
<accession>A0AAD3GZA8</accession>
<name>A0AAD3GZA8_9STRA</name>
<keyword evidence="1" id="KW-1133">Transmembrane helix</keyword>
<keyword evidence="2" id="KW-0732">Signal</keyword>
<protein>
    <recommendedName>
        <fullName evidence="5">Kazal-like domain-containing protein</fullName>
    </recommendedName>
</protein>
<evidence type="ECO:0000256" key="1">
    <source>
        <dbReference type="SAM" id="Phobius"/>
    </source>
</evidence>
<dbReference type="AlphaFoldDB" id="A0AAD3GZA8"/>
<comment type="caution">
    <text evidence="3">The sequence shown here is derived from an EMBL/GenBank/DDBJ whole genome shotgun (WGS) entry which is preliminary data.</text>
</comment>
<evidence type="ECO:0000256" key="2">
    <source>
        <dbReference type="SAM" id="SignalP"/>
    </source>
</evidence>
<evidence type="ECO:0000313" key="4">
    <source>
        <dbReference type="Proteomes" id="UP001054902"/>
    </source>
</evidence>
<feature type="signal peptide" evidence="2">
    <location>
        <begin position="1"/>
        <end position="23"/>
    </location>
</feature>
<feature type="chain" id="PRO_5041982048" description="Kazal-like domain-containing protein" evidence="2">
    <location>
        <begin position="24"/>
        <end position="115"/>
    </location>
</feature>
<gene>
    <name evidence="3" type="ORF">CTEN210_00995</name>
</gene>
<keyword evidence="4" id="KW-1185">Reference proteome</keyword>
<reference evidence="3 4" key="1">
    <citation type="journal article" date="2021" name="Sci. Rep.">
        <title>The genome of the diatom Chaetoceros tenuissimus carries an ancient integrated fragment of an extant virus.</title>
        <authorList>
            <person name="Hongo Y."/>
            <person name="Kimura K."/>
            <person name="Takaki Y."/>
            <person name="Yoshida Y."/>
            <person name="Baba S."/>
            <person name="Kobayashi G."/>
            <person name="Nagasaki K."/>
            <person name="Hano T."/>
            <person name="Tomaru Y."/>
        </authorList>
    </citation>
    <scope>NUCLEOTIDE SEQUENCE [LARGE SCALE GENOMIC DNA]</scope>
    <source>
        <strain evidence="3 4">NIES-3715</strain>
    </source>
</reference>
<proteinExistence type="predicted"/>
<sequence>MKSILIQFICLLLIVYTLQVIDAAKQEDCPKPWTSSSDVICTGEYDPVKCGELECEYSNQCVANTASSNFTSETCNLINSQSTSATTSLNQEGSRYFLLLSLIAVMGVFAIGDLV</sequence>
<keyword evidence="1" id="KW-0472">Membrane</keyword>
<dbReference type="Proteomes" id="UP001054902">
    <property type="component" value="Unassembled WGS sequence"/>
</dbReference>
<organism evidence="3 4">
    <name type="scientific">Chaetoceros tenuissimus</name>
    <dbReference type="NCBI Taxonomy" id="426638"/>
    <lineage>
        <taxon>Eukaryota</taxon>
        <taxon>Sar</taxon>
        <taxon>Stramenopiles</taxon>
        <taxon>Ochrophyta</taxon>
        <taxon>Bacillariophyta</taxon>
        <taxon>Coscinodiscophyceae</taxon>
        <taxon>Chaetocerotophycidae</taxon>
        <taxon>Chaetocerotales</taxon>
        <taxon>Chaetocerotaceae</taxon>
        <taxon>Chaetoceros</taxon>
    </lineage>
</organism>
<evidence type="ECO:0008006" key="5">
    <source>
        <dbReference type="Google" id="ProtNLM"/>
    </source>
</evidence>
<evidence type="ECO:0000313" key="3">
    <source>
        <dbReference type="EMBL" id="GFH44521.1"/>
    </source>
</evidence>
<dbReference type="EMBL" id="BLLK01000020">
    <property type="protein sequence ID" value="GFH44521.1"/>
    <property type="molecule type" value="Genomic_DNA"/>
</dbReference>